<dbReference type="InterPro" id="IPR029787">
    <property type="entry name" value="Nucleotide_cyclase"/>
</dbReference>
<dbReference type="Gene3D" id="3.30.70.270">
    <property type="match status" value="1"/>
</dbReference>
<dbReference type="InterPro" id="IPR050706">
    <property type="entry name" value="Cyclic-di-GMP_PDE-like"/>
</dbReference>
<dbReference type="InterPro" id="IPR001633">
    <property type="entry name" value="EAL_dom"/>
</dbReference>
<evidence type="ECO:0000313" key="3">
    <source>
        <dbReference type="EMBL" id="ACZ13273.1"/>
    </source>
</evidence>
<accession>D1B5A3</accession>
<evidence type="ECO:0000259" key="2">
    <source>
        <dbReference type="PROSITE" id="PS50887"/>
    </source>
</evidence>
<dbReference type="CDD" id="cd01948">
    <property type="entry name" value="EAL"/>
    <property type="match status" value="1"/>
</dbReference>
<dbReference type="Gene3D" id="3.20.20.450">
    <property type="entry name" value="EAL domain"/>
    <property type="match status" value="1"/>
</dbReference>
<gene>
    <name evidence="3" type="ordered locus">Sdel_2261</name>
</gene>
<feature type="domain" description="EAL" evidence="1">
    <location>
        <begin position="160"/>
        <end position="389"/>
    </location>
</feature>
<dbReference type="Pfam" id="PF00990">
    <property type="entry name" value="GGDEF"/>
    <property type="match status" value="1"/>
</dbReference>
<protein>
    <submittedName>
        <fullName evidence="3">EAL domain protein</fullName>
    </submittedName>
</protein>
<dbReference type="InterPro" id="IPR035919">
    <property type="entry name" value="EAL_sf"/>
</dbReference>
<dbReference type="EMBL" id="CP001816">
    <property type="protein sequence ID" value="ACZ13273.1"/>
    <property type="molecule type" value="Genomic_DNA"/>
</dbReference>
<dbReference type="STRING" id="525898.Sdel_2261"/>
<dbReference type="InterPro" id="IPR043128">
    <property type="entry name" value="Rev_trsase/Diguanyl_cyclase"/>
</dbReference>
<dbReference type="PROSITE" id="PS50883">
    <property type="entry name" value="EAL"/>
    <property type="match status" value="1"/>
</dbReference>
<dbReference type="OrthoDB" id="5338273at2"/>
<dbReference type="GO" id="GO:0071111">
    <property type="term" value="F:cyclic-guanylate-specific phosphodiesterase activity"/>
    <property type="evidence" value="ECO:0007669"/>
    <property type="project" value="InterPro"/>
</dbReference>
<dbReference type="Pfam" id="PF00563">
    <property type="entry name" value="EAL"/>
    <property type="match status" value="1"/>
</dbReference>
<feature type="domain" description="GGDEF" evidence="2">
    <location>
        <begin position="22"/>
        <end position="160"/>
    </location>
</feature>
<dbReference type="HOGENOM" id="CLU_865802_0_0_7"/>
<dbReference type="SUPFAM" id="SSF141868">
    <property type="entry name" value="EAL domain-like"/>
    <property type="match status" value="1"/>
</dbReference>
<dbReference type="PANTHER" id="PTHR33121">
    <property type="entry name" value="CYCLIC DI-GMP PHOSPHODIESTERASE PDEF"/>
    <property type="match status" value="1"/>
</dbReference>
<dbReference type="Proteomes" id="UP000002222">
    <property type="component" value="Chromosome"/>
</dbReference>
<reference evidence="4" key="1">
    <citation type="submission" date="2009-11" db="EMBL/GenBank/DDBJ databases">
        <title>The complete genome of Sulfurospirillum deleyianum DSM 6946.</title>
        <authorList>
            <consortium name="US DOE Joint Genome Institute (JGI-PGF)"/>
            <person name="Lucas S."/>
            <person name="Copeland A."/>
            <person name="Lapidus A."/>
            <person name="Glavina del Rio T."/>
            <person name="Dalin E."/>
            <person name="Tice H."/>
            <person name="Bruce D."/>
            <person name="Goodwin L."/>
            <person name="Pitluck S."/>
            <person name="Kyrpides N."/>
            <person name="Mavromatis K."/>
            <person name="Ivanova N."/>
            <person name="Ovchinnikova G."/>
            <person name="Munk A.C."/>
            <person name="Lu M."/>
            <person name="Brettin T."/>
            <person name="Detter J.C."/>
            <person name="Han C."/>
            <person name="Tapia R."/>
            <person name="Larimer F."/>
            <person name="Land M."/>
            <person name="Hauser L."/>
            <person name="Markowitz V."/>
            <person name="Cheng J.F."/>
            <person name="Hugenholtz P."/>
            <person name="Woyke T."/>
            <person name="Wu D."/>
            <person name="Aumann P."/>
            <person name="Schneider S."/>
            <person name="Lang E."/>
            <person name="Spring S."/>
            <person name="Klenk H.P."/>
            <person name="Eisen J.A."/>
        </authorList>
    </citation>
    <scope>NUCLEOTIDE SEQUENCE [LARGE SCALE GENOMIC DNA]</scope>
    <source>
        <strain evidence="4">ATCC 51133 / DSM 6946 / 5175</strain>
    </source>
</reference>
<proteinExistence type="predicted"/>
<keyword evidence="4" id="KW-1185">Reference proteome</keyword>
<dbReference type="KEGG" id="sdl:Sdel_2261"/>
<dbReference type="RefSeq" id="WP_012858018.1">
    <property type="nucleotide sequence ID" value="NC_013512.1"/>
</dbReference>
<dbReference type="SMART" id="SM00267">
    <property type="entry name" value="GGDEF"/>
    <property type="match status" value="1"/>
</dbReference>
<dbReference type="eggNOG" id="COG5001">
    <property type="taxonomic scope" value="Bacteria"/>
</dbReference>
<dbReference type="PROSITE" id="PS50887">
    <property type="entry name" value="GGDEF"/>
    <property type="match status" value="1"/>
</dbReference>
<reference evidence="3 4" key="2">
    <citation type="journal article" date="2010" name="Stand. Genomic Sci.">
        <title>Complete genome sequence of Sulfurospirillum deleyianum type strain (5175).</title>
        <authorList>
            <person name="Sikorski J."/>
            <person name="Lapidus A."/>
            <person name="Copeland A."/>
            <person name="Glavina Del Rio T."/>
            <person name="Nolan M."/>
            <person name="Lucas S."/>
            <person name="Chen F."/>
            <person name="Tice H."/>
            <person name="Cheng J.F."/>
            <person name="Saunders E."/>
            <person name="Bruce D."/>
            <person name="Goodwin L."/>
            <person name="Pitluck S."/>
            <person name="Ovchinnikova G."/>
            <person name="Pati A."/>
            <person name="Ivanova N."/>
            <person name="Mavromatis K."/>
            <person name="Chen A."/>
            <person name="Palaniappan K."/>
            <person name="Chain P."/>
            <person name="Land M."/>
            <person name="Hauser L."/>
            <person name="Chang Y.J."/>
            <person name="Jeffries C.D."/>
            <person name="Brettin T."/>
            <person name="Detter J.C."/>
            <person name="Han C."/>
            <person name="Rohde M."/>
            <person name="Lang E."/>
            <person name="Spring S."/>
            <person name="Goker M."/>
            <person name="Bristow J."/>
            <person name="Eisen J.A."/>
            <person name="Markowitz V."/>
            <person name="Hugenholtz P."/>
            <person name="Kyrpides N.C."/>
            <person name="Klenk H.P."/>
        </authorList>
    </citation>
    <scope>NUCLEOTIDE SEQUENCE [LARGE SCALE GENOMIC DNA]</scope>
    <source>
        <strain evidence="4">ATCC 51133 / DSM 6946 / 5175</strain>
    </source>
</reference>
<sequence length="389" mass="44485">MIENHTPLPSFCLFEEKMLTCKSPKLFLIDIKQFKNIILTYGDEGGSRVLSAFHDLLLTFATEHEMELFALFDDTFALLIDTPFELSKMEHLISALSREMEHILIPYEGKILTLNVHIGISFDHFEGLQKAQKALLVAKAENQLFVTYSEFANILMNENEEAIEAMIKTAIEEGQIVLHFQSIIDKNSTVLCYEALLRLAYHNTLQSPKLFLKIAKKRHFYDRLLESIAQKALTLAKQKGIKIALNLSWEDLQDQERLAFIETTFSNQPIILEIEYKKEIPFEPFKEALQQLKHANITLSLDNVCDSSLLEFCDGGLIDIVKVHGSLIRNLCTDEHARFTCNTILELCKAKNIQTVATHLNSQTTLETVRTLGFDLFQGYIIDQPHAFE</sequence>
<name>D1B5A3_SULD5</name>
<evidence type="ECO:0000313" key="4">
    <source>
        <dbReference type="Proteomes" id="UP000002222"/>
    </source>
</evidence>
<dbReference type="SMART" id="SM00052">
    <property type="entry name" value="EAL"/>
    <property type="match status" value="1"/>
</dbReference>
<dbReference type="PANTHER" id="PTHR33121:SF79">
    <property type="entry name" value="CYCLIC DI-GMP PHOSPHODIESTERASE PDED-RELATED"/>
    <property type="match status" value="1"/>
</dbReference>
<dbReference type="SUPFAM" id="SSF55073">
    <property type="entry name" value="Nucleotide cyclase"/>
    <property type="match status" value="1"/>
</dbReference>
<organism evidence="3 4">
    <name type="scientific">Sulfurospirillum deleyianum (strain ATCC 51133 / DSM 6946 / 5175)</name>
    <dbReference type="NCBI Taxonomy" id="525898"/>
    <lineage>
        <taxon>Bacteria</taxon>
        <taxon>Pseudomonadati</taxon>
        <taxon>Campylobacterota</taxon>
        <taxon>Epsilonproteobacteria</taxon>
        <taxon>Campylobacterales</taxon>
        <taxon>Sulfurospirillaceae</taxon>
        <taxon>Sulfurospirillum</taxon>
    </lineage>
</organism>
<dbReference type="InterPro" id="IPR000160">
    <property type="entry name" value="GGDEF_dom"/>
</dbReference>
<dbReference type="AlphaFoldDB" id="D1B5A3"/>
<evidence type="ECO:0000259" key="1">
    <source>
        <dbReference type="PROSITE" id="PS50883"/>
    </source>
</evidence>